<dbReference type="EMBL" id="QGKW02000276">
    <property type="protein sequence ID" value="KAF2607952.1"/>
    <property type="molecule type" value="Genomic_DNA"/>
</dbReference>
<reference evidence="1" key="1">
    <citation type="submission" date="2019-12" db="EMBL/GenBank/DDBJ databases">
        <title>Genome sequencing and annotation of Brassica cretica.</title>
        <authorList>
            <person name="Studholme D.J."/>
            <person name="Sarris P.F."/>
        </authorList>
    </citation>
    <scope>NUCLEOTIDE SEQUENCE</scope>
    <source>
        <strain evidence="1">PFS-001/15</strain>
        <tissue evidence="1">Leaf</tissue>
    </source>
</reference>
<organism evidence="1 2">
    <name type="scientific">Brassica cretica</name>
    <name type="common">Mustard</name>
    <dbReference type="NCBI Taxonomy" id="69181"/>
    <lineage>
        <taxon>Eukaryota</taxon>
        <taxon>Viridiplantae</taxon>
        <taxon>Streptophyta</taxon>
        <taxon>Embryophyta</taxon>
        <taxon>Tracheophyta</taxon>
        <taxon>Spermatophyta</taxon>
        <taxon>Magnoliopsida</taxon>
        <taxon>eudicotyledons</taxon>
        <taxon>Gunneridae</taxon>
        <taxon>Pentapetalae</taxon>
        <taxon>rosids</taxon>
        <taxon>malvids</taxon>
        <taxon>Brassicales</taxon>
        <taxon>Brassicaceae</taxon>
        <taxon>Brassiceae</taxon>
        <taxon>Brassica</taxon>
    </lineage>
</organism>
<gene>
    <name evidence="1" type="ORF">F2Q68_00043795</name>
</gene>
<accession>A0A8S9LN60</accession>
<protein>
    <submittedName>
        <fullName evidence="1">Uncharacterized protein</fullName>
    </submittedName>
</protein>
<evidence type="ECO:0000313" key="2">
    <source>
        <dbReference type="Proteomes" id="UP000712281"/>
    </source>
</evidence>
<sequence>MDKKKMEFSPSELAVYVDLICQTKGIDVAEECFNQVEPVFDRTNTRAKNWPAFASIVARILQYDKKYGLGAERPLLGCRFRKTV</sequence>
<evidence type="ECO:0000313" key="1">
    <source>
        <dbReference type="EMBL" id="KAF2607952.1"/>
    </source>
</evidence>
<name>A0A8S9LN60_BRACR</name>
<dbReference type="Proteomes" id="UP000712281">
    <property type="component" value="Unassembled WGS sequence"/>
</dbReference>
<dbReference type="AlphaFoldDB" id="A0A8S9LN60"/>
<comment type="caution">
    <text evidence="1">The sequence shown here is derived from an EMBL/GenBank/DDBJ whole genome shotgun (WGS) entry which is preliminary data.</text>
</comment>
<proteinExistence type="predicted"/>
<dbReference type="OrthoDB" id="1107852at2759"/>